<sequence length="54" mass="6047">MAAEARHNKVITANQAYTLLKQSKLHPHIVALANCDSWDASYVEARGKNLLERV</sequence>
<gene>
    <name evidence="1" type="ORF">SAMN04488244_108158</name>
</gene>
<dbReference type="EMBL" id="FNVG01000008">
    <property type="protein sequence ID" value="SEG19516.1"/>
    <property type="molecule type" value="Genomic_DNA"/>
</dbReference>
<name>A0A1H5Y7P6_9VIBR</name>
<evidence type="ECO:0000313" key="1">
    <source>
        <dbReference type="EMBL" id="SEG19516.1"/>
    </source>
</evidence>
<proteinExistence type="predicted"/>
<reference evidence="2" key="1">
    <citation type="submission" date="2016-10" db="EMBL/GenBank/DDBJ databases">
        <authorList>
            <person name="Varghese N."/>
            <person name="Submissions S."/>
        </authorList>
    </citation>
    <scope>NUCLEOTIDE SEQUENCE [LARGE SCALE GENOMIC DNA]</scope>
    <source>
        <strain evidence="2">CGMCC 1.7062</strain>
    </source>
</reference>
<accession>A0A1H5Y7P6</accession>
<protein>
    <submittedName>
        <fullName evidence="1">Uncharacterized protein</fullName>
    </submittedName>
</protein>
<evidence type="ECO:0000313" key="2">
    <source>
        <dbReference type="Proteomes" id="UP000236721"/>
    </source>
</evidence>
<keyword evidence="2" id="KW-1185">Reference proteome</keyword>
<organism evidence="1 2">
    <name type="scientific">Vibrio hangzhouensis</name>
    <dbReference type="NCBI Taxonomy" id="462991"/>
    <lineage>
        <taxon>Bacteria</taxon>
        <taxon>Pseudomonadati</taxon>
        <taxon>Pseudomonadota</taxon>
        <taxon>Gammaproteobacteria</taxon>
        <taxon>Vibrionales</taxon>
        <taxon>Vibrionaceae</taxon>
        <taxon>Vibrio</taxon>
    </lineage>
</organism>
<dbReference type="Proteomes" id="UP000236721">
    <property type="component" value="Unassembled WGS sequence"/>
</dbReference>
<dbReference type="AlphaFoldDB" id="A0A1H5Y7P6"/>